<dbReference type="CDD" id="cd05687">
    <property type="entry name" value="S1_RPS1_repeat_ec1_hs1"/>
    <property type="match status" value="1"/>
</dbReference>
<protein>
    <recommendedName>
        <fullName evidence="1">S1 motif domain-containing protein</fullName>
    </recommendedName>
</protein>
<proteinExistence type="predicted"/>
<dbReference type="Gene3D" id="2.40.50.140">
    <property type="entry name" value="Nucleic acid-binding proteins"/>
    <property type="match status" value="1"/>
</dbReference>
<evidence type="ECO:0000313" key="2">
    <source>
        <dbReference type="EMBL" id="OUD13989.1"/>
    </source>
</evidence>
<feature type="domain" description="S1 motif" evidence="1">
    <location>
        <begin position="23"/>
        <end position="93"/>
    </location>
</feature>
<evidence type="ECO:0000259" key="1">
    <source>
        <dbReference type="PROSITE" id="PS50126"/>
    </source>
</evidence>
<reference evidence="2 3" key="1">
    <citation type="submission" date="2016-12" db="EMBL/GenBank/DDBJ databases">
        <title>Thioflexothrix psekupsii D3 genome sequencing and assembly.</title>
        <authorList>
            <person name="Fomenkov A."/>
            <person name="Vincze T."/>
            <person name="Grabovich M."/>
            <person name="Anton B.P."/>
            <person name="Dubinina G."/>
            <person name="Orlova M."/>
            <person name="Belousova E."/>
            <person name="Roberts R.J."/>
        </authorList>
    </citation>
    <scope>NUCLEOTIDE SEQUENCE [LARGE SCALE GENOMIC DNA]</scope>
    <source>
        <strain evidence="2">D3</strain>
    </source>
</reference>
<accession>A0A251X7E2</accession>
<organism evidence="2 3">
    <name type="scientific">Thioflexithrix psekupsensis</name>
    <dbReference type="NCBI Taxonomy" id="1570016"/>
    <lineage>
        <taxon>Bacteria</taxon>
        <taxon>Pseudomonadati</taxon>
        <taxon>Pseudomonadota</taxon>
        <taxon>Gammaproteobacteria</taxon>
        <taxon>Thiotrichales</taxon>
        <taxon>Thioflexithrix</taxon>
    </lineage>
</organism>
<dbReference type="PRINTS" id="PR00681">
    <property type="entry name" value="RIBOSOMALS1"/>
</dbReference>
<dbReference type="SMART" id="SM00316">
    <property type="entry name" value="S1"/>
    <property type="match status" value="1"/>
</dbReference>
<dbReference type="Proteomes" id="UP000194798">
    <property type="component" value="Unassembled WGS sequence"/>
</dbReference>
<dbReference type="GO" id="GO:0003676">
    <property type="term" value="F:nucleic acid binding"/>
    <property type="evidence" value="ECO:0007669"/>
    <property type="project" value="InterPro"/>
</dbReference>
<dbReference type="InterPro" id="IPR003029">
    <property type="entry name" value="S1_domain"/>
</dbReference>
<dbReference type="PROSITE" id="PS50126">
    <property type="entry name" value="S1"/>
    <property type="match status" value="1"/>
</dbReference>
<dbReference type="SUPFAM" id="SSF50249">
    <property type="entry name" value="Nucleic acid-binding proteins"/>
    <property type="match status" value="1"/>
</dbReference>
<name>A0A251X7E2_9GAMM</name>
<dbReference type="EMBL" id="MSLT01000012">
    <property type="protein sequence ID" value="OUD13989.1"/>
    <property type="molecule type" value="Genomic_DNA"/>
</dbReference>
<keyword evidence="3" id="KW-1185">Reference proteome</keyword>
<dbReference type="AlphaFoldDB" id="A0A251X7E2"/>
<dbReference type="InterPro" id="IPR012340">
    <property type="entry name" value="NA-bd_OB-fold"/>
</dbReference>
<sequence length="100" mass="10943">MTESLSFAELFEQSLSSKNMVPGSIVRGIVVDIRADVVIVDAGLKSEGVIPLEQFRDDNGQLEVSVGDEVDVALDAVEDGCLSRRAAEILFNRFTTRTRK</sequence>
<dbReference type="Pfam" id="PF00575">
    <property type="entry name" value="S1"/>
    <property type="match status" value="1"/>
</dbReference>
<dbReference type="RefSeq" id="WP_086487773.1">
    <property type="nucleotide sequence ID" value="NZ_MSLT01000012.1"/>
</dbReference>
<evidence type="ECO:0000313" key="3">
    <source>
        <dbReference type="Proteomes" id="UP000194798"/>
    </source>
</evidence>
<gene>
    <name evidence="2" type="ORF">TPSD3_06495</name>
</gene>
<dbReference type="InterPro" id="IPR035104">
    <property type="entry name" value="Ribosomal_protein_S1-like"/>
</dbReference>
<comment type="caution">
    <text evidence="2">The sequence shown here is derived from an EMBL/GenBank/DDBJ whole genome shotgun (WGS) entry which is preliminary data.</text>
</comment>